<evidence type="ECO:0000256" key="4">
    <source>
        <dbReference type="ARBA" id="ARBA00022692"/>
    </source>
</evidence>
<dbReference type="GO" id="GO:0016020">
    <property type="term" value="C:membrane"/>
    <property type="evidence" value="ECO:0007669"/>
    <property type="project" value="UniProtKB-SubCell"/>
</dbReference>
<feature type="transmembrane region" description="Helical" evidence="10">
    <location>
        <begin position="1326"/>
        <end position="1347"/>
    </location>
</feature>
<evidence type="ECO:0000259" key="11">
    <source>
        <dbReference type="PROSITE" id="PS50893"/>
    </source>
</evidence>
<dbReference type="Pfam" id="PF06422">
    <property type="entry name" value="PDR_CDR"/>
    <property type="match status" value="2"/>
</dbReference>
<feature type="region of interest" description="Disordered" evidence="9">
    <location>
        <begin position="826"/>
        <end position="859"/>
    </location>
</feature>
<dbReference type="GO" id="GO:0140359">
    <property type="term" value="F:ABC-type transporter activity"/>
    <property type="evidence" value="ECO:0007669"/>
    <property type="project" value="InterPro"/>
</dbReference>
<dbReference type="InterPro" id="IPR029481">
    <property type="entry name" value="ABC_trans_N"/>
</dbReference>
<accession>A0AAV5GX53</accession>
<dbReference type="Gene3D" id="3.40.50.300">
    <property type="entry name" value="P-loop containing nucleotide triphosphate hydrolases"/>
    <property type="match status" value="2"/>
</dbReference>
<feature type="transmembrane region" description="Helical" evidence="10">
    <location>
        <begin position="1208"/>
        <end position="1227"/>
    </location>
</feature>
<feature type="transmembrane region" description="Helical" evidence="10">
    <location>
        <begin position="1359"/>
        <end position="1380"/>
    </location>
</feature>
<organism evidence="12 13">
    <name type="scientific">Rhodotorula paludigena</name>
    <dbReference type="NCBI Taxonomy" id="86838"/>
    <lineage>
        <taxon>Eukaryota</taxon>
        <taxon>Fungi</taxon>
        <taxon>Dikarya</taxon>
        <taxon>Basidiomycota</taxon>
        <taxon>Pucciniomycotina</taxon>
        <taxon>Microbotryomycetes</taxon>
        <taxon>Sporidiobolales</taxon>
        <taxon>Sporidiobolaceae</taxon>
        <taxon>Rhodotorula</taxon>
    </lineage>
</organism>
<dbReference type="EMBL" id="BQKY01000014">
    <property type="protein sequence ID" value="GJN93622.1"/>
    <property type="molecule type" value="Genomic_DNA"/>
</dbReference>
<evidence type="ECO:0000256" key="10">
    <source>
        <dbReference type="SAM" id="Phobius"/>
    </source>
</evidence>
<comment type="caution">
    <text evidence="12">The sequence shown here is derived from an EMBL/GenBank/DDBJ whole genome shotgun (WGS) entry which is preliminary data.</text>
</comment>
<dbReference type="InterPro" id="IPR034003">
    <property type="entry name" value="ABCG_PDR_2"/>
</dbReference>
<feature type="transmembrane region" description="Helical" evidence="10">
    <location>
        <begin position="676"/>
        <end position="701"/>
    </location>
</feature>
<evidence type="ECO:0000313" key="12">
    <source>
        <dbReference type="EMBL" id="GJN93622.1"/>
    </source>
</evidence>
<reference evidence="12 13" key="1">
    <citation type="submission" date="2021-12" db="EMBL/GenBank/DDBJ databases">
        <title>High titer production of polyol ester of fatty acids by Rhodotorula paludigena BS15 towards product separation-free biomass refinery.</title>
        <authorList>
            <person name="Mano J."/>
            <person name="Ono H."/>
            <person name="Tanaka T."/>
            <person name="Naito K."/>
            <person name="Sushida H."/>
            <person name="Ike M."/>
            <person name="Tokuyasu K."/>
            <person name="Kitaoka M."/>
        </authorList>
    </citation>
    <scope>NUCLEOTIDE SEQUENCE [LARGE SCALE GENOMIC DNA]</scope>
    <source>
        <strain evidence="12 13">BS15</strain>
    </source>
</reference>
<feature type="transmembrane region" description="Helical" evidence="10">
    <location>
        <begin position="1480"/>
        <end position="1500"/>
    </location>
</feature>
<feature type="region of interest" description="Disordered" evidence="9">
    <location>
        <begin position="1"/>
        <end position="95"/>
    </location>
</feature>
<dbReference type="CDD" id="cd03232">
    <property type="entry name" value="ABCG_PDR_domain2"/>
    <property type="match status" value="1"/>
</dbReference>
<keyword evidence="8 10" id="KW-0472">Membrane</keyword>
<keyword evidence="3" id="KW-0813">Transport</keyword>
<keyword evidence="5" id="KW-0547">Nucleotide-binding</keyword>
<evidence type="ECO:0000256" key="1">
    <source>
        <dbReference type="ARBA" id="ARBA00004141"/>
    </source>
</evidence>
<comment type="similarity">
    <text evidence="2">Belongs to the ABC transporter superfamily. ABCG family. PDR (TC 3.A.1.205) subfamily.</text>
</comment>
<gene>
    <name evidence="12" type="ORF">Rhopal_006679-T1</name>
</gene>
<dbReference type="Pfam" id="PF01061">
    <property type="entry name" value="ABC2_membrane"/>
    <property type="match status" value="2"/>
</dbReference>
<dbReference type="InterPro" id="IPR003439">
    <property type="entry name" value="ABC_transporter-like_ATP-bd"/>
</dbReference>
<evidence type="ECO:0000256" key="8">
    <source>
        <dbReference type="ARBA" id="ARBA00023136"/>
    </source>
</evidence>
<dbReference type="PANTHER" id="PTHR19241">
    <property type="entry name" value="ATP-BINDING CASSETTE TRANSPORTER"/>
    <property type="match status" value="1"/>
</dbReference>
<sequence length="1591" mass="176953">MANFAGNITTNPDRQDRVGGVGRRYSTAADYAADQYPEKAGEPEETHEQQEARAKEEVASLARTMSRRSQPGEKGVPSGDPLHPEDGGRFDPWSDNFDADAWTKAVWEMSANDPKSGPHREAGVSFDNLSAYGYGTDSDYQTTVGNLPLKAFGALRSAIGQGGRKVQILSGVDGILEPGDMLVVLGPPGSGCSTFLKTLANETHGFYLEEDTKINYRGITPKQMKKNFAGEAIYSAETEQHFPMLTVGQTLEFAAMARAVGPPASVHAFRALTPELDEQPRHPPGGLKQHEWAKQLAAVMMARFGISDTKDVKVGNDYIRGVSGGQRKRVSIAEVALAGAPLTLWDNSTRGLDSATAVSFCQSIRSTVKMTGGVACVAIYQAPGPAYDCFTKAIVLYEGRSIFFGPADKAKDFWVAQGFECPEQQTIPDFLTGLTSPQERRVRPGFEGRVPRTPEEFEARWKASDEYRALKAELAQYDQRYPTNAELLDQFKASRRAKQSKHVRKGSPYTLSYGAQIALCLGRGWQRLMADPSLTFFQLIGNSIMALIVSSVFYNLPQASLHTSGSFFSRGALLFFAILLSAFASALEILTLYAQRPIARYKFYHPSAEAWASVLCDMPYKITNAIFFNLIIYFMTNLRREPAAFFFFLLITFTLTMCMSMFFRSIAALSRSLSQALVPAALLILALVLYTGFALPVRYMLGWISWVRWLNPIFYGFESLMVNEFNGQTYLCSATTPAGPGYPDVASGNVVCSVAGAIPGSNFVDGTTYINQTYNYYAAHRWRNWGIIVGIGIGLAVLYVTASEFISEAKSKGEVKLYPRTRIPKHAKKSDAASDDIESSGAGSSGKIRPEDDEEGVKKDVNIQRQTAIFHWQDLCYDIPVKGGTRRLLDHVDGWVKPGTLTALMGVSGAGKTTLLDVLASRVKMGVVTGDISVDGNPRDSSFQRKTGYVQQQDLHLETATVRESLQFSALLRQPASVPRAEKLAYVEEILVLLKMDKYADAVVGRLGEGLNVEERKRLSIAVEMVAKPELLLFLDEPSSGLDSQTSWAILDLLETLKNHGQAILCTIHQPSAMLFARFDRLLFLARGGKTIYFGEVGEESKVLRSYFERNGSDKFPPGVNPAEFMLEVIGAAPGSHTDIDWHETWTNSPERQEVRNELAQLKGHPKAVDKSSRDKWAYTEFAVPLTTQFLEVQKRVFQQYWRSPTYIYSKLVLTTLVPLFIGFSFFKADTSIQGLTNQLFAVFLLFTVFGQLVQQIMPQFVLQRDQYEVRERPSRVYSWLIFMLSNIIVELPWNTLASVIMYFCLYYPVGFYNNAAPGELHERGALFWLLIWAFLLFTSTFSHMMIAFNETAENGGNLANLIFSLCLIFCGVLATPDVFPRFWIFLYRVSPFTYLAEGLLATAVGNSRVQCQDYEFIRFPPPSGTDCQTYMQPYITAAGTGYLQDPSSTSECAFCQIEYTNDFLRTFNYSFDNRWRDFGLMWVYIIFNAFAACVFYYLARMPKKSRKQKKQEKIAEQEFAKQISTQISRGQSGEDYAAQRVGDAVPAQYHTQPHHHSGPSSTAASTVEAPTSANGVSEKHGLAPAVPPSS</sequence>
<dbReference type="Pfam" id="PF00005">
    <property type="entry name" value="ABC_tran"/>
    <property type="match status" value="2"/>
</dbReference>
<feature type="compositionally biased region" description="Polar residues" evidence="9">
    <location>
        <begin position="1"/>
        <end position="12"/>
    </location>
</feature>
<feature type="transmembrane region" description="Helical" evidence="10">
    <location>
        <begin position="782"/>
        <end position="802"/>
    </location>
</feature>
<dbReference type="InterPro" id="IPR013525">
    <property type="entry name" value="ABC2_TM"/>
</dbReference>
<evidence type="ECO:0000256" key="7">
    <source>
        <dbReference type="ARBA" id="ARBA00022989"/>
    </source>
</evidence>
<keyword evidence="6" id="KW-0067">ATP-binding</keyword>
<feature type="domain" description="ABC transporter" evidence="11">
    <location>
        <begin position="870"/>
        <end position="1113"/>
    </location>
</feature>
<name>A0AAV5GX53_9BASI</name>
<feature type="transmembrane region" description="Helical" evidence="10">
    <location>
        <begin position="533"/>
        <end position="553"/>
    </location>
</feature>
<dbReference type="InterPro" id="IPR017871">
    <property type="entry name" value="ABC_transporter-like_CS"/>
</dbReference>
<dbReference type="InterPro" id="IPR010929">
    <property type="entry name" value="PDR_CDR_ABC"/>
</dbReference>
<feature type="compositionally biased region" description="Basic and acidic residues" evidence="9">
    <location>
        <begin position="36"/>
        <end position="58"/>
    </location>
</feature>
<feature type="transmembrane region" description="Helical" evidence="10">
    <location>
        <begin position="573"/>
        <end position="593"/>
    </location>
</feature>
<dbReference type="GO" id="GO:0005524">
    <property type="term" value="F:ATP binding"/>
    <property type="evidence" value="ECO:0007669"/>
    <property type="project" value="UniProtKB-KW"/>
</dbReference>
<evidence type="ECO:0000256" key="2">
    <source>
        <dbReference type="ARBA" id="ARBA00006012"/>
    </source>
</evidence>
<evidence type="ECO:0000256" key="3">
    <source>
        <dbReference type="ARBA" id="ARBA00022448"/>
    </source>
</evidence>
<keyword evidence="13" id="KW-1185">Reference proteome</keyword>
<dbReference type="SUPFAM" id="SSF52540">
    <property type="entry name" value="P-loop containing nucleoside triphosphate hydrolases"/>
    <property type="match status" value="2"/>
</dbReference>
<evidence type="ECO:0000313" key="13">
    <source>
        <dbReference type="Proteomes" id="UP001342314"/>
    </source>
</evidence>
<feature type="transmembrane region" description="Helical" evidence="10">
    <location>
        <begin position="1278"/>
        <end position="1306"/>
    </location>
</feature>
<dbReference type="GO" id="GO:0016887">
    <property type="term" value="F:ATP hydrolysis activity"/>
    <property type="evidence" value="ECO:0007669"/>
    <property type="project" value="InterPro"/>
</dbReference>
<evidence type="ECO:0000256" key="9">
    <source>
        <dbReference type="SAM" id="MobiDB-lite"/>
    </source>
</evidence>
<dbReference type="Proteomes" id="UP001342314">
    <property type="component" value="Unassembled WGS sequence"/>
</dbReference>
<evidence type="ECO:0000256" key="5">
    <source>
        <dbReference type="ARBA" id="ARBA00022741"/>
    </source>
</evidence>
<comment type="subcellular location">
    <subcellularLocation>
        <location evidence="1">Membrane</location>
        <topology evidence="1">Multi-pass membrane protein</topology>
    </subcellularLocation>
</comment>
<dbReference type="FunFam" id="3.40.50.300:FF:000054">
    <property type="entry name" value="ABC multidrug transporter atrF"/>
    <property type="match status" value="1"/>
</dbReference>
<feature type="transmembrane region" description="Helical" evidence="10">
    <location>
        <begin position="1239"/>
        <end position="1258"/>
    </location>
</feature>
<keyword evidence="7 10" id="KW-1133">Transmembrane helix</keyword>
<dbReference type="PROSITE" id="PS50893">
    <property type="entry name" value="ABC_TRANSPORTER_2"/>
    <property type="match status" value="2"/>
</dbReference>
<keyword evidence="4 10" id="KW-0812">Transmembrane</keyword>
<protein>
    <recommendedName>
        <fullName evidence="11">ABC transporter domain-containing protein</fullName>
    </recommendedName>
</protein>
<dbReference type="InterPro" id="IPR003593">
    <property type="entry name" value="AAA+_ATPase"/>
</dbReference>
<feature type="compositionally biased region" description="Polar residues" evidence="9">
    <location>
        <begin position="1559"/>
        <end position="1576"/>
    </location>
</feature>
<dbReference type="Pfam" id="PF14510">
    <property type="entry name" value="ABC_trans_N"/>
    <property type="match status" value="1"/>
</dbReference>
<dbReference type="Pfam" id="PF19055">
    <property type="entry name" value="ABC2_membrane_7"/>
    <property type="match status" value="1"/>
</dbReference>
<dbReference type="PROSITE" id="PS00211">
    <property type="entry name" value="ABC_TRANSPORTER_1"/>
    <property type="match status" value="1"/>
</dbReference>
<dbReference type="InterPro" id="IPR027417">
    <property type="entry name" value="P-loop_NTPase"/>
</dbReference>
<feature type="domain" description="ABC transporter" evidence="11">
    <location>
        <begin position="149"/>
        <end position="423"/>
    </location>
</feature>
<feature type="transmembrane region" description="Helical" evidence="10">
    <location>
        <begin position="614"/>
        <end position="636"/>
    </location>
</feature>
<proteinExistence type="inferred from homology"/>
<dbReference type="SMART" id="SM00382">
    <property type="entry name" value="AAA"/>
    <property type="match status" value="2"/>
</dbReference>
<feature type="region of interest" description="Disordered" evidence="9">
    <location>
        <begin position="1526"/>
        <end position="1591"/>
    </location>
</feature>
<dbReference type="InterPro" id="IPR043926">
    <property type="entry name" value="ABCG_dom"/>
</dbReference>
<evidence type="ECO:0000256" key="6">
    <source>
        <dbReference type="ARBA" id="ARBA00022840"/>
    </source>
</evidence>
<feature type="transmembrane region" description="Helical" evidence="10">
    <location>
        <begin position="642"/>
        <end position="664"/>
    </location>
</feature>